<dbReference type="Proteomes" id="UP000198211">
    <property type="component" value="Unassembled WGS sequence"/>
</dbReference>
<dbReference type="SUPFAM" id="SSF56672">
    <property type="entry name" value="DNA/RNA polymerases"/>
    <property type="match status" value="1"/>
</dbReference>
<organism evidence="2 3">
    <name type="scientific">Phytophthora megakarya</name>
    <dbReference type="NCBI Taxonomy" id="4795"/>
    <lineage>
        <taxon>Eukaryota</taxon>
        <taxon>Sar</taxon>
        <taxon>Stramenopiles</taxon>
        <taxon>Oomycota</taxon>
        <taxon>Peronosporomycetes</taxon>
        <taxon>Peronosporales</taxon>
        <taxon>Peronosporaceae</taxon>
        <taxon>Phytophthora</taxon>
    </lineage>
</organism>
<dbReference type="Pfam" id="PF00078">
    <property type="entry name" value="RVT_1"/>
    <property type="match status" value="1"/>
</dbReference>
<dbReference type="InterPro" id="IPR043502">
    <property type="entry name" value="DNA/RNA_pol_sf"/>
</dbReference>
<keyword evidence="3" id="KW-1185">Reference proteome</keyword>
<keyword evidence="2" id="KW-0808">Transferase</keyword>
<keyword evidence="2" id="KW-0548">Nucleotidyltransferase</keyword>
<dbReference type="GO" id="GO:0003964">
    <property type="term" value="F:RNA-directed DNA polymerase activity"/>
    <property type="evidence" value="ECO:0007669"/>
    <property type="project" value="UniProtKB-KW"/>
</dbReference>
<dbReference type="PANTHER" id="PTHR19446">
    <property type="entry name" value="REVERSE TRANSCRIPTASES"/>
    <property type="match status" value="1"/>
</dbReference>
<dbReference type="EMBL" id="NBNE01000707">
    <property type="protein sequence ID" value="OWZ17708.1"/>
    <property type="molecule type" value="Genomic_DNA"/>
</dbReference>
<reference evidence="3" key="1">
    <citation type="submission" date="2017-03" db="EMBL/GenBank/DDBJ databases">
        <title>Phytopthora megakarya and P. palmivora, two closely related causual agents of cacao black pod achieved similar genome size and gene model numbers by different mechanisms.</title>
        <authorList>
            <person name="Ali S."/>
            <person name="Shao J."/>
            <person name="Larry D.J."/>
            <person name="Kronmiller B."/>
            <person name="Shen D."/>
            <person name="Strem M.D."/>
            <person name="Melnick R.L."/>
            <person name="Guiltinan M.J."/>
            <person name="Tyler B.M."/>
            <person name="Meinhardt L.W."/>
            <person name="Bailey B.A."/>
        </authorList>
    </citation>
    <scope>NUCLEOTIDE SEQUENCE [LARGE SCALE GENOMIC DNA]</scope>
    <source>
        <strain evidence="3">zdho120</strain>
    </source>
</reference>
<proteinExistence type="predicted"/>
<dbReference type="STRING" id="4795.A0A225WKD8"/>
<evidence type="ECO:0000313" key="2">
    <source>
        <dbReference type="EMBL" id="OWZ17708.1"/>
    </source>
</evidence>
<feature type="domain" description="Reverse transcriptase" evidence="1">
    <location>
        <begin position="1"/>
        <end position="230"/>
    </location>
</feature>
<gene>
    <name evidence="2" type="ORF">PHMEG_0008308</name>
</gene>
<dbReference type="AlphaFoldDB" id="A0A225WKD8"/>
<dbReference type="CDD" id="cd01650">
    <property type="entry name" value="RT_nLTR_like"/>
    <property type="match status" value="1"/>
</dbReference>
<evidence type="ECO:0000313" key="3">
    <source>
        <dbReference type="Proteomes" id="UP000198211"/>
    </source>
</evidence>
<keyword evidence="2" id="KW-0695">RNA-directed DNA polymerase</keyword>
<dbReference type="OrthoDB" id="167162at2759"/>
<name>A0A225WKD8_9STRA</name>
<sequence>MDSGQVPTSFLESHIFSISKGGDPTNPLNYRPIALLNCDYKIFTRILARRMRSYLPKMVHDTQFGFVPKRTIHGAIDLFEAANVAVKAADTDEMQNAQVLMLDFAKAYDSLSRHFMLEVLQAKGIPPKYCRVIRSIHEGTTARFKANGDLSRAITVTSGIRQEFPLAPLLFIVAVDSLYDEIESNPILRGITFENQQDKPPEAADRNEASTLTIVGYADDTATYITNAEL</sequence>
<evidence type="ECO:0000259" key="1">
    <source>
        <dbReference type="PROSITE" id="PS50878"/>
    </source>
</evidence>
<dbReference type="PROSITE" id="PS50878">
    <property type="entry name" value="RT_POL"/>
    <property type="match status" value="1"/>
</dbReference>
<dbReference type="InterPro" id="IPR000477">
    <property type="entry name" value="RT_dom"/>
</dbReference>
<accession>A0A225WKD8</accession>
<protein>
    <submittedName>
        <fullName evidence="2">Reverse transcriptase</fullName>
    </submittedName>
</protein>
<comment type="caution">
    <text evidence="2">The sequence shown here is derived from an EMBL/GenBank/DDBJ whole genome shotgun (WGS) entry which is preliminary data.</text>
</comment>